<keyword evidence="7" id="KW-0472">Membrane</keyword>
<dbReference type="PANTHER" id="PTHR43047:SF72">
    <property type="entry name" value="OSMOSENSING HISTIDINE PROTEIN KINASE SLN1"/>
    <property type="match status" value="1"/>
</dbReference>
<feature type="compositionally biased region" description="Basic and acidic residues" evidence="6">
    <location>
        <begin position="12"/>
        <end position="21"/>
    </location>
</feature>
<evidence type="ECO:0000256" key="7">
    <source>
        <dbReference type="SAM" id="Phobius"/>
    </source>
</evidence>
<evidence type="ECO:0000256" key="5">
    <source>
        <dbReference type="ARBA" id="ARBA00022777"/>
    </source>
</evidence>
<dbReference type="AlphaFoldDB" id="A0A1I2DD66"/>
<dbReference type="GO" id="GO:0009927">
    <property type="term" value="F:histidine phosphotransfer kinase activity"/>
    <property type="evidence" value="ECO:0007669"/>
    <property type="project" value="TreeGrafter"/>
</dbReference>
<dbReference type="SMART" id="SM00388">
    <property type="entry name" value="HisKA"/>
    <property type="match status" value="1"/>
</dbReference>
<comment type="catalytic activity">
    <reaction evidence="1">
        <text>ATP + protein L-histidine = ADP + protein N-phospho-L-histidine.</text>
        <dbReference type="EC" id="2.7.13.3"/>
    </reaction>
</comment>
<dbReference type="PRINTS" id="PR00344">
    <property type="entry name" value="BCTRLSENSOR"/>
</dbReference>
<dbReference type="STRING" id="54.SAMN02745121_05539"/>
<dbReference type="CDD" id="cd16922">
    <property type="entry name" value="HATPase_EvgS-ArcB-TorS-like"/>
    <property type="match status" value="1"/>
</dbReference>
<dbReference type="GO" id="GO:0005886">
    <property type="term" value="C:plasma membrane"/>
    <property type="evidence" value="ECO:0007669"/>
    <property type="project" value="TreeGrafter"/>
</dbReference>
<dbReference type="Gene3D" id="1.10.287.130">
    <property type="match status" value="1"/>
</dbReference>
<protein>
    <recommendedName>
        <fullName evidence="2">histidine kinase</fullName>
        <ecNumber evidence="2">2.7.13.3</ecNumber>
    </recommendedName>
</protein>
<organism evidence="9 10">
    <name type="scientific">Nannocystis exedens</name>
    <dbReference type="NCBI Taxonomy" id="54"/>
    <lineage>
        <taxon>Bacteria</taxon>
        <taxon>Pseudomonadati</taxon>
        <taxon>Myxococcota</taxon>
        <taxon>Polyangia</taxon>
        <taxon>Nannocystales</taxon>
        <taxon>Nannocystaceae</taxon>
        <taxon>Nannocystis</taxon>
    </lineage>
</organism>
<evidence type="ECO:0000256" key="4">
    <source>
        <dbReference type="ARBA" id="ARBA00022679"/>
    </source>
</evidence>
<feature type="transmembrane region" description="Helical" evidence="7">
    <location>
        <begin position="60"/>
        <end position="79"/>
    </location>
</feature>
<evidence type="ECO:0000313" key="9">
    <source>
        <dbReference type="EMBL" id="SFE78535.1"/>
    </source>
</evidence>
<feature type="transmembrane region" description="Helical" evidence="7">
    <location>
        <begin position="156"/>
        <end position="173"/>
    </location>
</feature>
<keyword evidence="10" id="KW-1185">Reference proteome</keyword>
<dbReference type="GO" id="GO:0000155">
    <property type="term" value="F:phosphorelay sensor kinase activity"/>
    <property type="evidence" value="ECO:0007669"/>
    <property type="project" value="InterPro"/>
</dbReference>
<feature type="transmembrane region" description="Helical" evidence="7">
    <location>
        <begin position="35"/>
        <end position="53"/>
    </location>
</feature>
<dbReference type="Pfam" id="PF00512">
    <property type="entry name" value="HisKA"/>
    <property type="match status" value="1"/>
</dbReference>
<evidence type="ECO:0000313" key="10">
    <source>
        <dbReference type="Proteomes" id="UP000199400"/>
    </source>
</evidence>
<dbReference type="InterPro" id="IPR003661">
    <property type="entry name" value="HisK_dim/P_dom"/>
</dbReference>
<dbReference type="PANTHER" id="PTHR43047">
    <property type="entry name" value="TWO-COMPONENT HISTIDINE PROTEIN KINASE"/>
    <property type="match status" value="1"/>
</dbReference>
<feature type="transmembrane region" description="Helical" evidence="7">
    <location>
        <begin position="91"/>
        <end position="119"/>
    </location>
</feature>
<dbReference type="InterPro" id="IPR003594">
    <property type="entry name" value="HATPase_dom"/>
</dbReference>
<reference evidence="10" key="1">
    <citation type="submission" date="2016-10" db="EMBL/GenBank/DDBJ databases">
        <authorList>
            <person name="Varghese N."/>
            <person name="Submissions S."/>
        </authorList>
    </citation>
    <scope>NUCLEOTIDE SEQUENCE [LARGE SCALE GENOMIC DNA]</scope>
    <source>
        <strain evidence="10">ATCC 25963</strain>
    </source>
</reference>
<keyword evidence="7" id="KW-1133">Transmembrane helix</keyword>
<dbReference type="InterPro" id="IPR036097">
    <property type="entry name" value="HisK_dim/P_sf"/>
</dbReference>
<dbReference type="CDD" id="cd00082">
    <property type="entry name" value="HisKA"/>
    <property type="match status" value="1"/>
</dbReference>
<dbReference type="PROSITE" id="PS50109">
    <property type="entry name" value="HIS_KIN"/>
    <property type="match status" value="1"/>
</dbReference>
<dbReference type="Pfam" id="PF02518">
    <property type="entry name" value="HATPase_c"/>
    <property type="match status" value="1"/>
</dbReference>
<feature type="region of interest" description="Disordered" evidence="6">
    <location>
        <begin position="1"/>
        <end position="25"/>
    </location>
</feature>
<dbReference type="Gene3D" id="3.30.565.10">
    <property type="entry name" value="Histidine kinase-like ATPase, C-terminal domain"/>
    <property type="match status" value="1"/>
</dbReference>
<proteinExistence type="predicted"/>
<sequence>MMEVTSAPMTTGEDHARRDGRSASVVSSRDTGSRLVLVIASLALLTGVAVAAGSEHRLTVIVGGAILLGGHVAATVFLGHGEGSGVRIGALLWSVIVVVLAIAAPSAAGATAPLWCLLLPVAAASVHATSAATGITAVALGVAAGAGLFIAGAGSAAWSATAAVAAVGLLAAAEQRRGEARDDALRRREGELAGVRAELRDLRGQHVAGTEGRLVALTRANHALQSEVERGRRILEEALDASRTKTSFLLKISHELRTPLNAIVGYTELLLEHPDEAEPDELKADLARILGAAHELLALIDSVLDLARLEAGKFELHIEEFALHDLVHECVAAVTPLAERGRNKLKLKLSRELGTIRSDRTRLRQVLMQLLGNACKFTHDGLVELRVEPMATLTGPVYLLSVRDTGVGIDPAYLPRLFTPFSQADDSPTRRFGGLGVGLALCRHYCMLLGGDISAESELGKGSVFRVQVPATARDPREAGVLVSAF</sequence>
<dbReference type="InterPro" id="IPR004358">
    <property type="entry name" value="Sig_transdc_His_kin-like_C"/>
</dbReference>
<feature type="domain" description="Histidine kinase" evidence="8">
    <location>
        <begin position="251"/>
        <end position="473"/>
    </location>
</feature>
<feature type="transmembrane region" description="Helical" evidence="7">
    <location>
        <begin position="131"/>
        <end position="150"/>
    </location>
</feature>
<evidence type="ECO:0000256" key="1">
    <source>
        <dbReference type="ARBA" id="ARBA00000085"/>
    </source>
</evidence>
<dbReference type="InterPro" id="IPR005467">
    <property type="entry name" value="His_kinase_dom"/>
</dbReference>
<dbReference type="FunFam" id="3.30.565.10:FF:000010">
    <property type="entry name" value="Sensor histidine kinase RcsC"/>
    <property type="match status" value="1"/>
</dbReference>
<dbReference type="SMART" id="SM00387">
    <property type="entry name" value="HATPase_c"/>
    <property type="match status" value="1"/>
</dbReference>
<dbReference type="InterPro" id="IPR036890">
    <property type="entry name" value="HATPase_C_sf"/>
</dbReference>
<keyword evidence="5 9" id="KW-0418">Kinase</keyword>
<name>A0A1I2DD66_9BACT</name>
<evidence type="ECO:0000259" key="8">
    <source>
        <dbReference type="PROSITE" id="PS50109"/>
    </source>
</evidence>
<dbReference type="SUPFAM" id="SSF55874">
    <property type="entry name" value="ATPase domain of HSP90 chaperone/DNA topoisomerase II/histidine kinase"/>
    <property type="match status" value="1"/>
</dbReference>
<evidence type="ECO:0000256" key="6">
    <source>
        <dbReference type="SAM" id="MobiDB-lite"/>
    </source>
</evidence>
<gene>
    <name evidence="9" type="ORF">SAMN02745121_05539</name>
</gene>
<keyword evidence="4" id="KW-0808">Transferase</keyword>
<dbReference type="EMBL" id="FOMX01000019">
    <property type="protein sequence ID" value="SFE78535.1"/>
    <property type="molecule type" value="Genomic_DNA"/>
</dbReference>
<keyword evidence="3" id="KW-0597">Phosphoprotein</keyword>
<dbReference type="SUPFAM" id="SSF47384">
    <property type="entry name" value="Homodimeric domain of signal transducing histidine kinase"/>
    <property type="match status" value="1"/>
</dbReference>
<dbReference type="Proteomes" id="UP000199400">
    <property type="component" value="Unassembled WGS sequence"/>
</dbReference>
<accession>A0A1I2DD66</accession>
<keyword evidence="7" id="KW-0812">Transmembrane</keyword>
<evidence type="ECO:0000256" key="2">
    <source>
        <dbReference type="ARBA" id="ARBA00012438"/>
    </source>
</evidence>
<dbReference type="EC" id="2.7.13.3" evidence="2"/>
<evidence type="ECO:0000256" key="3">
    <source>
        <dbReference type="ARBA" id="ARBA00022553"/>
    </source>
</evidence>